<feature type="domain" description="Plant heme peroxidase family profile" evidence="11">
    <location>
        <begin position="36"/>
        <end position="151"/>
    </location>
</feature>
<comment type="cofactor">
    <cofactor evidence="9">
        <name>Ca(2+)</name>
        <dbReference type="ChEBI" id="CHEBI:29108"/>
    </cofactor>
    <text evidence="9">Binds 2 calcium ions per subunit.</text>
</comment>
<comment type="similarity">
    <text evidence="10">Belongs to the peroxidase family.</text>
</comment>
<feature type="binding site" evidence="9">
    <location>
        <position position="79"/>
    </location>
    <ligand>
        <name>Ca(2+)</name>
        <dbReference type="ChEBI" id="CHEBI:29108"/>
        <label>2</label>
    </ligand>
</feature>
<evidence type="ECO:0000256" key="6">
    <source>
        <dbReference type="ARBA" id="ARBA00022723"/>
    </source>
</evidence>
<accession>A0A251RV85</accession>
<dbReference type="SUPFAM" id="SSF48113">
    <property type="entry name" value="Heme-dependent peroxidases"/>
    <property type="match status" value="1"/>
</dbReference>
<comment type="cofactor">
    <cofactor evidence="2">
        <name>heme b</name>
        <dbReference type="ChEBI" id="CHEBI:60344"/>
    </cofactor>
</comment>
<dbReference type="GO" id="GO:0046872">
    <property type="term" value="F:metal ion binding"/>
    <property type="evidence" value="ECO:0007669"/>
    <property type="project" value="UniProtKB-KW"/>
</dbReference>
<feature type="binding site" evidence="9">
    <location>
        <position position="71"/>
    </location>
    <ligand>
        <name>Ca(2+)</name>
        <dbReference type="ChEBI" id="CHEBI:29108"/>
        <label>2</label>
    </ligand>
</feature>
<dbReference type="InParanoid" id="A0A251RV85"/>
<evidence type="ECO:0000259" key="11">
    <source>
        <dbReference type="PROSITE" id="PS50873"/>
    </source>
</evidence>
<evidence type="ECO:0000256" key="2">
    <source>
        <dbReference type="ARBA" id="ARBA00001970"/>
    </source>
</evidence>
<keyword evidence="7" id="KW-0560">Oxidoreductase</keyword>
<keyword evidence="6 9" id="KW-0479">Metal-binding</keyword>
<evidence type="ECO:0000256" key="7">
    <source>
        <dbReference type="ARBA" id="ARBA00023002"/>
    </source>
</evidence>
<dbReference type="EC" id="1.11.1.7" evidence="3"/>
<dbReference type="GO" id="GO:0020037">
    <property type="term" value="F:heme binding"/>
    <property type="evidence" value="ECO:0007669"/>
    <property type="project" value="InterPro"/>
</dbReference>
<name>A0A251RV85_HELAN</name>
<keyword evidence="8" id="KW-0408">Iron</keyword>
<dbReference type="STRING" id="4232.A0A251RV85"/>
<proteinExistence type="inferred from homology"/>
<keyword evidence="9" id="KW-0106">Calcium</keyword>
<dbReference type="Proteomes" id="UP000215914">
    <property type="component" value="Chromosome 17"/>
</dbReference>
<comment type="catalytic activity">
    <reaction evidence="1">
        <text>2 a phenolic donor + H2O2 = 2 a phenolic radical donor + 2 H2O</text>
        <dbReference type="Rhea" id="RHEA:56136"/>
        <dbReference type="ChEBI" id="CHEBI:15377"/>
        <dbReference type="ChEBI" id="CHEBI:16240"/>
        <dbReference type="ChEBI" id="CHEBI:139520"/>
        <dbReference type="ChEBI" id="CHEBI:139521"/>
        <dbReference type="EC" id="1.11.1.7"/>
    </reaction>
</comment>
<evidence type="ECO:0000256" key="3">
    <source>
        <dbReference type="ARBA" id="ARBA00012313"/>
    </source>
</evidence>
<evidence type="ECO:0000256" key="1">
    <source>
        <dbReference type="ARBA" id="ARBA00000189"/>
    </source>
</evidence>
<evidence type="ECO:0000256" key="9">
    <source>
        <dbReference type="PIRSR" id="PIRSR600823-3"/>
    </source>
</evidence>
<dbReference type="OMA" id="NIDSCPR"/>
<keyword evidence="13" id="KW-1185">Reference proteome</keyword>
<dbReference type="InterPro" id="IPR010255">
    <property type="entry name" value="Haem_peroxidase_sf"/>
</dbReference>
<dbReference type="InterPro" id="IPR002016">
    <property type="entry name" value="Haem_peroxidase"/>
</dbReference>
<evidence type="ECO:0000256" key="10">
    <source>
        <dbReference type="RuleBase" id="RU004241"/>
    </source>
</evidence>
<sequence length="151" mass="16514">MGQPDPNLNITIGKKFFGSHYLRPLETFGQAPPLGRIYNSSLNIDAAFNSSLSERCPQTAPNGDSNLQPLDLMTPNRFDNNYFRNLVSSRGLLISDQVLFNGDSTDSIVTEYVNNPSTFDSDFAAAMIKMGEIDVLTGDNGIIRTRCTAAS</sequence>
<protein>
    <recommendedName>
        <fullName evidence="3">peroxidase</fullName>
        <ecNumber evidence="3">1.11.1.7</ecNumber>
    </recommendedName>
</protein>
<reference evidence="13" key="1">
    <citation type="journal article" date="2017" name="Nature">
        <title>The sunflower genome provides insights into oil metabolism, flowering and Asterid evolution.</title>
        <authorList>
            <person name="Badouin H."/>
            <person name="Gouzy J."/>
            <person name="Grassa C.J."/>
            <person name="Murat F."/>
            <person name="Staton S.E."/>
            <person name="Cottret L."/>
            <person name="Lelandais-Briere C."/>
            <person name="Owens G.L."/>
            <person name="Carrere S."/>
            <person name="Mayjonade B."/>
            <person name="Legrand L."/>
            <person name="Gill N."/>
            <person name="Kane N.C."/>
            <person name="Bowers J.E."/>
            <person name="Hubner S."/>
            <person name="Bellec A."/>
            <person name="Berard A."/>
            <person name="Berges H."/>
            <person name="Blanchet N."/>
            <person name="Boniface M.C."/>
            <person name="Brunel D."/>
            <person name="Catrice O."/>
            <person name="Chaidir N."/>
            <person name="Claudel C."/>
            <person name="Donnadieu C."/>
            <person name="Faraut T."/>
            <person name="Fievet G."/>
            <person name="Helmstetter N."/>
            <person name="King M."/>
            <person name="Knapp S.J."/>
            <person name="Lai Z."/>
            <person name="Le Paslier M.C."/>
            <person name="Lippi Y."/>
            <person name="Lorenzon L."/>
            <person name="Mandel J.R."/>
            <person name="Marage G."/>
            <person name="Marchand G."/>
            <person name="Marquand E."/>
            <person name="Bret-Mestries E."/>
            <person name="Morien E."/>
            <person name="Nambeesan S."/>
            <person name="Nguyen T."/>
            <person name="Pegot-Espagnet P."/>
            <person name="Pouilly N."/>
            <person name="Raftis F."/>
            <person name="Sallet E."/>
            <person name="Schiex T."/>
            <person name="Thomas J."/>
            <person name="Vandecasteele C."/>
            <person name="Vares D."/>
            <person name="Vear F."/>
            <person name="Vautrin S."/>
            <person name="Crespi M."/>
            <person name="Mangin B."/>
            <person name="Burke J.M."/>
            <person name="Salse J."/>
            <person name="Munos S."/>
            <person name="Vincourt P."/>
            <person name="Rieseberg L.H."/>
            <person name="Langlade N.B."/>
        </authorList>
    </citation>
    <scope>NUCLEOTIDE SEQUENCE [LARGE SCALE GENOMIC DNA]</scope>
    <source>
        <strain evidence="13">cv. SF193</strain>
    </source>
</reference>
<evidence type="ECO:0000256" key="5">
    <source>
        <dbReference type="ARBA" id="ARBA00022617"/>
    </source>
</evidence>
<evidence type="ECO:0000256" key="8">
    <source>
        <dbReference type="ARBA" id="ARBA00023004"/>
    </source>
</evidence>
<evidence type="ECO:0000256" key="4">
    <source>
        <dbReference type="ARBA" id="ARBA00022559"/>
    </source>
</evidence>
<dbReference type="PRINTS" id="PR00461">
    <property type="entry name" value="PLPEROXIDASE"/>
</dbReference>
<gene>
    <name evidence="12" type="ORF">HannXRQ_Chr17g0565591</name>
</gene>
<dbReference type="GO" id="GO:0006979">
    <property type="term" value="P:response to oxidative stress"/>
    <property type="evidence" value="ECO:0007669"/>
    <property type="project" value="InterPro"/>
</dbReference>
<dbReference type="InterPro" id="IPR000823">
    <property type="entry name" value="Peroxidase_pln"/>
</dbReference>
<evidence type="ECO:0000313" key="13">
    <source>
        <dbReference type="Proteomes" id="UP000215914"/>
    </source>
</evidence>
<dbReference type="Gene3D" id="1.10.420.10">
    <property type="entry name" value="Peroxidase, domain 2"/>
    <property type="match status" value="1"/>
</dbReference>
<organism evidence="12 13">
    <name type="scientific">Helianthus annuus</name>
    <name type="common">Common sunflower</name>
    <dbReference type="NCBI Taxonomy" id="4232"/>
    <lineage>
        <taxon>Eukaryota</taxon>
        <taxon>Viridiplantae</taxon>
        <taxon>Streptophyta</taxon>
        <taxon>Embryophyta</taxon>
        <taxon>Tracheophyta</taxon>
        <taxon>Spermatophyta</taxon>
        <taxon>Magnoliopsida</taxon>
        <taxon>eudicotyledons</taxon>
        <taxon>Gunneridae</taxon>
        <taxon>Pentapetalae</taxon>
        <taxon>asterids</taxon>
        <taxon>campanulids</taxon>
        <taxon>Asterales</taxon>
        <taxon>Asteraceae</taxon>
        <taxon>Asteroideae</taxon>
        <taxon>Heliantheae alliance</taxon>
        <taxon>Heliantheae</taxon>
        <taxon>Helianthus</taxon>
    </lineage>
</organism>
<dbReference type="GO" id="GO:0004601">
    <property type="term" value="F:peroxidase activity"/>
    <property type="evidence" value="ECO:0000318"/>
    <property type="project" value="GO_Central"/>
</dbReference>
<dbReference type="PROSITE" id="PS50873">
    <property type="entry name" value="PEROXIDASE_4"/>
    <property type="match status" value="1"/>
</dbReference>
<dbReference type="Gene3D" id="1.10.520.10">
    <property type="match status" value="1"/>
</dbReference>
<dbReference type="AlphaFoldDB" id="A0A251RV85"/>
<keyword evidence="4 12" id="KW-0575">Peroxidase</keyword>
<dbReference type="PANTHER" id="PTHR31388:SF215">
    <property type="entry name" value="PEROXIDASE"/>
    <property type="match status" value="1"/>
</dbReference>
<evidence type="ECO:0000313" key="12">
    <source>
        <dbReference type="EMBL" id="OTF87774.1"/>
    </source>
</evidence>
<dbReference type="GO" id="GO:0009505">
    <property type="term" value="C:plant-type cell wall"/>
    <property type="evidence" value="ECO:0000318"/>
    <property type="project" value="GO_Central"/>
</dbReference>
<dbReference type="PANTHER" id="PTHR31388">
    <property type="entry name" value="PEROXIDASE 72-RELATED"/>
    <property type="match status" value="1"/>
</dbReference>
<keyword evidence="5" id="KW-0349">Heme</keyword>
<dbReference type="Pfam" id="PF00141">
    <property type="entry name" value="peroxidase"/>
    <property type="match status" value="1"/>
</dbReference>
<feature type="binding site" evidence="9">
    <location>
        <position position="74"/>
    </location>
    <ligand>
        <name>Ca(2+)</name>
        <dbReference type="ChEBI" id="CHEBI:29108"/>
        <label>2</label>
    </ligand>
</feature>
<dbReference type="EMBL" id="CM007906">
    <property type="protein sequence ID" value="OTF87774.1"/>
    <property type="molecule type" value="Genomic_DNA"/>
</dbReference>
<dbReference type="GO" id="GO:0140825">
    <property type="term" value="F:lactoperoxidase activity"/>
    <property type="evidence" value="ECO:0007669"/>
    <property type="project" value="UniProtKB-EC"/>
</dbReference>